<dbReference type="GO" id="GO:0016020">
    <property type="term" value="C:membrane"/>
    <property type="evidence" value="ECO:0007669"/>
    <property type="project" value="UniProtKB-SubCell"/>
</dbReference>
<feature type="domain" description="EGF-like" evidence="12">
    <location>
        <begin position="1"/>
        <end position="34"/>
    </location>
</feature>
<dbReference type="InterPro" id="IPR000152">
    <property type="entry name" value="EGF-type_Asp/Asn_hydroxyl_site"/>
</dbReference>
<dbReference type="PROSITE" id="PS50026">
    <property type="entry name" value="EGF_3"/>
    <property type="match status" value="3"/>
</dbReference>
<dbReference type="PROSITE" id="PS01187">
    <property type="entry name" value="EGF_CA"/>
    <property type="match status" value="1"/>
</dbReference>
<organism evidence="13 14">
    <name type="scientific">Plectus sambesii</name>
    <dbReference type="NCBI Taxonomy" id="2011161"/>
    <lineage>
        <taxon>Eukaryota</taxon>
        <taxon>Metazoa</taxon>
        <taxon>Ecdysozoa</taxon>
        <taxon>Nematoda</taxon>
        <taxon>Chromadorea</taxon>
        <taxon>Plectida</taxon>
        <taxon>Plectina</taxon>
        <taxon>Plectoidea</taxon>
        <taxon>Plectidae</taxon>
        <taxon>Plectus</taxon>
    </lineage>
</organism>
<evidence type="ECO:0000256" key="10">
    <source>
        <dbReference type="ARBA" id="ARBA00023180"/>
    </source>
</evidence>
<name>A0A914UP19_9BILA</name>
<reference evidence="14" key="1">
    <citation type="submission" date="2022-11" db="UniProtKB">
        <authorList>
            <consortium name="WormBaseParasite"/>
        </authorList>
    </citation>
    <scope>IDENTIFICATION</scope>
</reference>
<sequence>MNEGVCSLIGGNQFRPPTGYQCDCAPGYKGSQCGDVMTSCNDDPCRSGSTCNPTDTRFACSCPPDIDDCPQPDPCGNGKCNDLTNAFSCNCTAGYTGARCETEINECDSRPCSTKDEKAICLNLINDFACICGPDFTGQRCRTGMDAVLQAEDLIKPDGPLSSIAAAAADNNTLAIDSAMSEGLAYAVASLSVEERTALSWTLEEMLDWCTYEEKECDTK</sequence>
<feature type="disulfide bond" evidence="11">
    <location>
        <begin position="91"/>
        <end position="100"/>
    </location>
</feature>
<keyword evidence="10" id="KW-0325">Glycoprotein</keyword>
<evidence type="ECO:0000256" key="3">
    <source>
        <dbReference type="ARBA" id="ARBA00022536"/>
    </source>
</evidence>
<dbReference type="AlphaFoldDB" id="A0A914UP19"/>
<evidence type="ECO:0000313" key="14">
    <source>
        <dbReference type="WBParaSite" id="PSAMB.scaffold1149size35246.g11247.t1"/>
    </source>
</evidence>
<dbReference type="WBParaSite" id="PSAMB.scaffold1149size35246.g11247.t1">
    <property type="protein sequence ID" value="PSAMB.scaffold1149size35246.g11247.t1"/>
    <property type="gene ID" value="PSAMB.scaffold1149size35246.g11247"/>
</dbReference>
<accession>A0A914UP19</accession>
<dbReference type="PANTHER" id="PTHR24033:SF151">
    <property type="entry name" value="NOTCH 2"/>
    <property type="match status" value="1"/>
</dbReference>
<dbReference type="PANTHER" id="PTHR24033">
    <property type="entry name" value="EGF-LIKE DOMAIN-CONTAINING PROTEIN"/>
    <property type="match status" value="1"/>
</dbReference>
<dbReference type="SUPFAM" id="SSF57196">
    <property type="entry name" value="EGF/Laminin"/>
    <property type="match status" value="2"/>
</dbReference>
<keyword evidence="9 11" id="KW-1015">Disulfide bond</keyword>
<dbReference type="PROSITE" id="PS01186">
    <property type="entry name" value="EGF_2"/>
    <property type="match status" value="2"/>
</dbReference>
<dbReference type="PROSITE" id="PS00022">
    <property type="entry name" value="EGF_1"/>
    <property type="match status" value="3"/>
</dbReference>
<evidence type="ECO:0000256" key="11">
    <source>
        <dbReference type="PROSITE-ProRule" id="PRU00076"/>
    </source>
</evidence>
<evidence type="ECO:0000256" key="5">
    <source>
        <dbReference type="ARBA" id="ARBA00022737"/>
    </source>
</evidence>
<dbReference type="Pfam" id="PF12661">
    <property type="entry name" value="hEGF"/>
    <property type="match status" value="1"/>
</dbReference>
<evidence type="ECO:0000256" key="4">
    <source>
        <dbReference type="ARBA" id="ARBA00022692"/>
    </source>
</evidence>
<evidence type="ECO:0000256" key="6">
    <source>
        <dbReference type="ARBA" id="ARBA00022976"/>
    </source>
</evidence>
<dbReference type="Proteomes" id="UP000887566">
    <property type="component" value="Unplaced"/>
</dbReference>
<keyword evidence="6" id="KW-0914">Notch signaling pathway</keyword>
<dbReference type="Gene3D" id="2.10.25.10">
    <property type="entry name" value="Laminin"/>
    <property type="match status" value="3"/>
</dbReference>
<evidence type="ECO:0000256" key="2">
    <source>
        <dbReference type="ARBA" id="ARBA00022473"/>
    </source>
</evidence>
<dbReference type="InterPro" id="IPR001881">
    <property type="entry name" value="EGF-like_Ca-bd_dom"/>
</dbReference>
<dbReference type="FunFam" id="2.10.25.10:FF:000146">
    <property type="entry name" value="Putative neurogenic locus notch"/>
    <property type="match status" value="1"/>
</dbReference>
<evidence type="ECO:0000256" key="9">
    <source>
        <dbReference type="ARBA" id="ARBA00023157"/>
    </source>
</evidence>
<feature type="disulfide bond" evidence="11">
    <location>
        <begin position="24"/>
        <end position="33"/>
    </location>
</feature>
<evidence type="ECO:0000256" key="8">
    <source>
        <dbReference type="ARBA" id="ARBA00023136"/>
    </source>
</evidence>
<feature type="domain" description="EGF-like" evidence="12">
    <location>
        <begin position="103"/>
        <end position="142"/>
    </location>
</feature>
<dbReference type="InterPro" id="IPR000742">
    <property type="entry name" value="EGF"/>
</dbReference>
<dbReference type="GO" id="GO:0007219">
    <property type="term" value="P:Notch signaling pathway"/>
    <property type="evidence" value="ECO:0007669"/>
    <property type="project" value="UniProtKB-KW"/>
</dbReference>
<evidence type="ECO:0000256" key="7">
    <source>
        <dbReference type="ARBA" id="ARBA00022989"/>
    </source>
</evidence>
<feature type="domain" description="EGF-like" evidence="12">
    <location>
        <begin position="65"/>
        <end position="101"/>
    </location>
</feature>
<comment type="subcellular location">
    <subcellularLocation>
        <location evidence="1">Membrane</location>
        <topology evidence="1">Single-pass type I membrane protein</topology>
    </subcellularLocation>
</comment>
<proteinExistence type="predicted"/>
<dbReference type="GO" id="GO:0005509">
    <property type="term" value="F:calcium ion binding"/>
    <property type="evidence" value="ECO:0007669"/>
    <property type="project" value="InterPro"/>
</dbReference>
<keyword evidence="13" id="KW-1185">Reference proteome</keyword>
<dbReference type="InterPro" id="IPR013032">
    <property type="entry name" value="EGF-like_CS"/>
</dbReference>
<keyword evidence="3 11" id="KW-0245">EGF-like domain</keyword>
<protein>
    <submittedName>
        <fullName evidence="14">EGF-like domain-containing protein</fullName>
    </submittedName>
</protein>
<keyword evidence="2" id="KW-0217">Developmental protein</keyword>
<dbReference type="PROSITE" id="PS00010">
    <property type="entry name" value="ASX_HYDROXYL"/>
    <property type="match status" value="2"/>
</dbReference>
<keyword evidence="4" id="KW-0812">Transmembrane</keyword>
<evidence type="ECO:0000259" key="12">
    <source>
        <dbReference type="PROSITE" id="PS50026"/>
    </source>
</evidence>
<keyword evidence="5" id="KW-0677">Repeat</keyword>
<evidence type="ECO:0000256" key="1">
    <source>
        <dbReference type="ARBA" id="ARBA00004479"/>
    </source>
</evidence>
<dbReference type="SMART" id="SM00181">
    <property type="entry name" value="EGF"/>
    <property type="match status" value="3"/>
</dbReference>
<dbReference type="CDD" id="cd00054">
    <property type="entry name" value="EGF_CA"/>
    <property type="match status" value="2"/>
</dbReference>
<keyword evidence="8" id="KW-0472">Membrane</keyword>
<feature type="disulfide bond" evidence="11">
    <location>
        <begin position="132"/>
        <end position="141"/>
    </location>
</feature>
<keyword evidence="7" id="KW-1133">Transmembrane helix</keyword>
<evidence type="ECO:0000313" key="13">
    <source>
        <dbReference type="Proteomes" id="UP000887566"/>
    </source>
</evidence>
<dbReference type="InterPro" id="IPR018097">
    <property type="entry name" value="EGF_Ca-bd_CS"/>
</dbReference>
<comment type="caution">
    <text evidence="11">Lacks conserved residue(s) required for the propagation of feature annotation.</text>
</comment>
<dbReference type="InterPro" id="IPR051830">
    <property type="entry name" value="NOTCH_homolog"/>
</dbReference>
<dbReference type="SMART" id="SM00179">
    <property type="entry name" value="EGF_CA"/>
    <property type="match status" value="2"/>
</dbReference>